<evidence type="ECO:0000256" key="2">
    <source>
        <dbReference type="SAM" id="Phobius"/>
    </source>
</evidence>
<evidence type="ECO:0000313" key="4">
    <source>
        <dbReference type="Proteomes" id="UP001589775"/>
    </source>
</evidence>
<feature type="region of interest" description="Disordered" evidence="1">
    <location>
        <begin position="36"/>
        <end position="67"/>
    </location>
</feature>
<evidence type="ECO:0000256" key="1">
    <source>
        <dbReference type="SAM" id="MobiDB-lite"/>
    </source>
</evidence>
<feature type="compositionally biased region" description="Basic and acidic residues" evidence="1">
    <location>
        <begin position="55"/>
        <end position="67"/>
    </location>
</feature>
<comment type="caution">
    <text evidence="3">The sequence shown here is derived from an EMBL/GenBank/DDBJ whole genome shotgun (WGS) entry which is preliminary data.</text>
</comment>
<keyword evidence="4" id="KW-1185">Reference proteome</keyword>
<dbReference type="Proteomes" id="UP001589775">
    <property type="component" value="Unassembled WGS sequence"/>
</dbReference>
<gene>
    <name evidence="3" type="ORF">ACFFJ6_12425</name>
</gene>
<keyword evidence="2" id="KW-0812">Transmembrane</keyword>
<name>A0ABV6ETU2_9BRAD</name>
<feature type="compositionally biased region" description="Low complexity" evidence="1">
    <location>
        <begin position="42"/>
        <end position="54"/>
    </location>
</feature>
<protein>
    <submittedName>
        <fullName evidence="3">Uncharacterized protein</fullName>
    </submittedName>
</protein>
<dbReference type="EMBL" id="JBHLWM010000005">
    <property type="protein sequence ID" value="MFC0241281.1"/>
    <property type="molecule type" value="Genomic_DNA"/>
</dbReference>
<accession>A0ABV6ETU2</accession>
<keyword evidence="2" id="KW-1133">Transmembrane helix</keyword>
<dbReference type="RefSeq" id="WP_378388085.1">
    <property type="nucleotide sequence ID" value="NZ_JBHLWM010000005.1"/>
</dbReference>
<reference evidence="3 4" key="1">
    <citation type="submission" date="2024-09" db="EMBL/GenBank/DDBJ databases">
        <authorList>
            <person name="Sun Q."/>
            <person name="Mori K."/>
        </authorList>
    </citation>
    <scope>NUCLEOTIDE SEQUENCE [LARGE SCALE GENOMIC DNA]</scope>
    <source>
        <strain evidence="3 4">KCTC 23279</strain>
    </source>
</reference>
<organism evidence="3 4">
    <name type="scientific">Rhodopseudomonas telluris</name>
    <dbReference type="NCBI Taxonomy" id="644215"/>
    <lineage>
        <taxon>Bacteria</taxon>
        <taxon>Pseudomonadati</taxon>
        <taxon>Pseudomonadota</taxon>
        <taxon>Alphaproteobacteria</taxon>
        <taxon>Hyphomicrobiales</taxon>
        <taxon>Nitrobacteraceae</taxon>
        <taxon>Rhodopseudomonas</taxon>
    </lineage>
</organism>
<evidence type="ECO:0000313" key="3">
    <source>
        <dbReference type="EMBL" id="MFC0241281.1"/>
    </source>
</evidence>
<proteinExistence type="predicted"/>
<sequence length="101" mass="10854">MLLDLEGVSMGVRAGLLAVIAATVVVSPVAVLAQASSKNEASRAAPPAPAASAKAEPKKPAKPMTRREEIQHAIDTRTVPERYRSSVPKEYQKYIPFAKDR</sequence>
<keyword evidence="2" id="KW-0472">Membrane</keyword>
<feature type="transmembrane region" description="Helical" evidence="2">
    <location>
        <begin position="12"/>
        <end position="33"/>
    </location>
</feature>